<gene>
    <name evidence="2" type="ORF">NZH93_15685</name>
</gene>
<organism evidence="2 3">
    <name type="scientific">Umezawaea endophytica</name>
    <dbReference type="NCBI Taxonomy" id="1654476"/>
    <lineage>
        <taxon>Bacteria</taxon>
        <taxon>Bacillati</taxon>
        <taxon>Actinomycetota</taxon>
        <taxon>Actinomycetes</taxon>
        <taxon>Pseudonocardiales</taxon>
        <taxon>Pseudonocardiaceae</taxon>
        <taxon>Umezawaea</taxon>
    </lineage>
</organism>
<accession>A0A9X2VKQ4</accession>
<dbReference type="SUPFAM" id="SSF55811">
    <property type="entry name" value="Nudix"/>
    <property type="match status" value="1"/>
</dbReference>
<dbReference type="AlphaFoldDB" id="A0A9X2VKQ4"/>
<comment type="caution">
    <text evidence="2">The sequence shown here is derived from an EMBL/GenBank/DDBJ whole genome shotgun (WGS) entry which is preliminary data.</text>
</comment>
<dbReference type="EMBL" id="JANYMP010000006">
    <property type="protein sequence ID" value="MCS7478301.1"/>
    <property type="molecule type" value="Genomic_DNA"/>
</dbReference>
<evidence type="ECO:0000313" key="2">
    <source>
        <dbReference type="EMBL" id="MCS7478301.1"/>
    </source>
</evidence>
<reference evidence="2" key="1">
    <citation type="submission" date="2022-08" db="EMBL/GenBank/DDBJ databases">
        <authorList>
            <person name="Tistechok S."/>
            <person name="Samborskyy M."/>
            <person name="Roman I."/>
        </authorList>
    </citation>
    <scope>NUCLEOTIDE SEQUENCE</scope>
    <source>
        <strain evidence="2">DSM 103496</strain>
    </source>
</reference>
<sequence length="155" mass="16900">MTSRAPIARRSVRAVLIDDQDRLVLVRRTKPDRPVYWTTAGGGVEPEDVDRRATAAREVLEEVGATAVIGEQVFLTSDPTAEGLRIAHFHLARLLTIDPDARTGAEHGDPTRGGFETDVIALTAVSEIDLRPPELRDFLVANAEALLAEVDLLEP</sequence>
<dbReference type="PROSITE" id="PS51462">
    <property type="entry name" value="NUDIX"/>
    <property type="match status" value="1"/>
</dbReference>
<proteinExistence type="predicted"/>
<evidence type="ECO:0000259" key="1">
    <source>
        <dbReference type="PROSITE" id="PS51462"/>
    </source>
</evidence>
<protein>
    <submittedName>
        <fullName evidence="2">NUDIX domain-containing protein</fullName>
    </submittedName>
</protein>
<feature type="domain" description="Nudix hydrolase" evidence="1">
    <location>
        <begin position="7"/>
        <end position="148"/>
    </location>
</feature>
<dbReference type="RefSeq" id="WP_259623799.1">
    <property type="nucleotide sequence ID" value="NZ_JANYMP010000006.1"/>
</dbReference>
<dbReference type="InterPro" id="IPR015797">
    <property type="entry name" value="NUDIX_hydrolase-like_dom_sf"/>
</dbReference>
<dbReference type="Gene3D" id="3.90.79.10">
    <property type="entry name" value="Nucleoside Triphosphate Pyrophosphohydrolase"/>
    <property type="match status" value="1"/>
</dbReference>
<dbReference type="Pfam" id="PF00293">
    <property type="entry name" value="NUDIX"/>
    <property type="match status" value="1"/>
</dbReference>
<keyword evidence="3" id="KW-1185">Reference proteome</keyword>
<evidence type="ECO:0000313" key="3">
    <source>
        <dbReference type="Proteomes" id="UP001141259"/>
    </source>
</evidence>
<dbReference type="InterPro" id="IPR000086">
    <property type="entry name" value="NUDIX_hydrolase_dom"/>
</dbReference>
<name>A0A9X2VKQ4_9PSEU</name>
<dbReference type="Proteomes" id="UP001141259">
    <property type="component" value="Unassembled WGS sequence"/>
</dbReference>